<dbReference type="SUPFAM" id="SSF56037">
    <property type="entry name" value="PheT/TilS domain"/>
    <property type="match status" value="1"/>
</dbReference>
<feature type="domain" description="Lysidine-tRNA(Ile) synthetase C-terminal" evidence="9">
    <location>
        <begin position="379"/>
        <end position="450"/>
    </location>
</feature>
<evidence type="ECO:0000313" key="13">
    <source>
        <dbReference type="Proteomes" id="UP000095765"/>
    </source>
</evidence>
<evidence type="ECO:0000259" key="9">
    <source>
        <dbReference type="SMART" id="SM00977"/>
    </source>
</evidence>
<dbReference type="PANTHER" id="PTHR43033">
    <property type="entry name" value="TRNA(ILE)-LYSIDINE SYNTHASE-RELATED"/>
    <property type="match status" value="1"/>
</dbReference>
<feature type="binding site" evidence="8">
    <location>
        <begin position="26"/>
        <end position="31"/>
    </location>
    <ligand>
        <name>ATP</name>
        <dbReference type="ChEBI" id="CHEBI:30616"/>
    </ligand>
</feature>
<evidence type="ECO:0000256" key="3">
    <source>
        <dbReference type="ARBA" id="ARBA00022598"/>
    </source>
</evidence>
<evidence type="ECO:0000313" key="10">
    <source>
        <dbReference type="EMBL" id="CUP30750.1"/>
    </source>
</evidence>
<comment type="catalytic activity">
    <reaction evidence="7 8">
        <text>cytidine(34) in tRNA(Ile2) + L-lysine + ATP = lysidine(34) in tRNA(Ile2) + AMP + diphosphate + H(+)</text>
        <dbReference type="Rhea" id="RHEA:43744"/>
        <dbReference type="Rhea" id="RHEA-COMP:10625"/>
        <dbReference type="Rhea" id="RHEA-COMP:10670"/>
        <dbReference type="ChEBI" id="CHEBI:15378"/>
        <dbReference type="ChEBI" id="CHEBI:30616"/>
        <dbReference type="ChEBI" id="CHEBI:32551"/>
        <dbReference type="ChEBI" id="CHEBI:33019"/>
        <dbReference type="ChEBI" id="CHEBI:82748"/>
        <dbReference type="ChEBI" id="CHEBI:83665"/>
        <dbReference type="ChEBI" id="CHEBI:456215"/>
        <dbReference type="EC" id="6.3.4.19"/>
    </reaction>
</comment>
<comment type="function">
    <text evidence="8">Ligates lysine onto the cytidine present at position 34 of the AUA codon-specific tRNA(Ile) that contains the anticodon CAU, in an ATP-dependent manner. Cytidine is converted to lysidine, thus changing the amino acid specificity of the tRNA from methionine to isoleucine.</text>
</comment>
<dbReference type="Pfam" id="PF01171">
    <property type="entry name" value="ATP_bind_3"/>
    <property type="match status" value="1"/>
</dbReference>
<comment type="domain">
    <text evidence="8">The N-terminal region contains the highly conserved SGGXDS motif, predicted to be a P-loop motif involved in ATP binding.</text>
</comment>
<evidence type="ECO:0000313" key="11">
    <source>
        <dbReference type="EMBL" id="OUP69632.1"/>
    </source>
</evidence>
<evidence type="ECO:0000256" key="4">
    <source>
        <dbReference type="ARBA" id="ARBA00022694"/>
    </source>
</evidence>
<dbReference type="AlphaFoldDB" id="A0A174M9N7"/>
<dbReference type="NCBIfam" id="TIGR02432">
    <property type="entry name" value="lysidine_TilS_N"/>
    <property type="match status" value="1"/>
</dbReference>
<dbReference type="GO" id="GO:0005524">
    <property type="term" value="F:ATP binding"/>
    <property type="evidence" value="ECO:0007669"/>
    <property type="project" value="UniProtKB-UniRule"/>
</dbReference>
<evidence type="ECO:0000313" key="15">
    <source>
        <dbReference type="Proteomes" id="UP000260828"/>
    </source>
</evidence>
<evidence type="ECO:0000256" key="6">
    <source>
        <dbReference type="ARBA" id="ARBA00022840"/>
    </source>
</evidence>
<dbReference type="HAMAP" id="MF_01161">
    <property type="entry name" value="tRNA_Ile_lys_synt"/>
    <property type="match status" value="1"/>
</dbReference>
<proteinExistence type="inferred from homology"/>
<keyword evidence="2 8" id="KW-0963">Cytoplasm</keyword>
<dbReference type="RefSeq" id="WP_055243923.1">
    <property type="nucleotide sequence ID" value="NZ_CABIWA010000001.1"/>
</dbReference>
<accession>A0A174M9N7</accession>
<dbReference type="NCBIfam" id="TIGR02433">
    <property type="entry name" value="lysidine_TilS_C"/>
    <property type="match status" value="1"/>
</dbReference>
<evidence type="ECO:0000256" key="8">
    <source>
        <dbReference type="HAMAP-Rule" id="MF_01161"/>
    </source>
</evidence>
<dbReference type="OrthoDB" id="9807403at2"/>
<dbReference type="EMBL" id="NFKP01000008">
    <property type="protein sequence ID" value="OUP69632.1"/>
    <property type="molecule type" value="Genomic_DNA"/>
</dbReference>
<dbReference type="Proteomes" id="UP000095765">
    <property type="component" value="Unassembled WGS sequence"/>
</dbReference>
<dbReference type="InterPro" id="IPR012796">
    <property type="entry name" value="Lysidine-tRNA-synth_C"/>
</dbReference>
<dbReference type="Pfam" id="PF11734">
    <property type="entry name" value="TilS_C"/>
    <property type="match status" value="1"/>
</dbReference>
<dbReference type="InterPro" id="IPR012094">
    <property type="entry name" value="tRNA_Ile_lys_synt"/>
</dbReference>
<dbReference type="Proteomes" id="UP000196386">
    <property type="component" value="Unassembled WGS sequence"/>
</dbReference>
<reference evidence="12 15" key="4">
    <citation type="submission" date="2018-08" db="EMBL/GenBank/DDBJ databases">
        <title>A genome reference for cultivated species of the human gut microbiota.</title>
        <authorList>
            <person name="Zou Y."/>
            <person name="Xue W."/>
            <person name="Luo G."/>
        </authorList>
    </citation>
    <scope>NUCLEOTIDE SEQUENCE [LARGE SCALE GENOMIC DNA]</scope>
    <source>
        <strain evidence="12 15">TF05-12AC</strain>
    </source>
</reference>
<evidence type="ECO:0000256" key="7">
    <source>
        <dbReference type="ARBA" id="ARBA00048539"/>
    </source>
</evidence>
<dbReference type="InterPro" id="IPR014729">
    <property type="entry name" value="Rossmann-like_a/b/a_fold"/>
</dbReference>
<keyword evidence="3 8" id="KW-0436">Ligase</keyword>
<dbReference type="InterPro" id="IPR011063">
    <property type="entry name" value="TilS/TtcA_N"/>
</dbReference>
<dbReference type="PANTHER" id="PTHR43033:SF1">
    <property type="entry name" value="TRNA(ILE)-LYSIDINE SYNTHASE-RELATED"/>
    <property type="match status" value="1"/>
</dbReference>
<dbReference type="CDD" id="cd01992">
    <property type="entry name" value="TilS_N"/>
    <property type="match status" value="1"/>
</dbReference>
<gene>
    <name evidence="8 10" type="primary">tilS</name>
    <name evidence="11" type="ORF">B5F11_08295</name>
    <name evidence="12" type="ORF">DXC40_09530</name>
    <name evidence="10" type="ORF">ERS852551_00401</name>
</gene>
<dbReference type="SUPFAM" id="SSF52402">
    <property type="entry name" value="Adenine nucleotide alpha hydrolases-like"/>
    <property type="match status" value="1"/>
</dbReference>
<evidence type="ECO:0000256" key="1">
    <source>
        <dbReference type="ARBA" id="ARBA00004496"/>
    </source>
</evidence>
<protein>
    <recommendedName>
        <fullName evidence="8">tRNA(Ile)-lysidine synthase</fullName>
        <ecNumber evidence="8">6.3.4.19</ecNumber>
    </recommendedName>
    <alternativeName>
        <fullName evidence="8">tRNA(Ile)-2-lysyl-cytidine synthase</fullName>
    </alternativeName>
    <alternativeName>
        <fullName evidence="8">tRNA(Ile)-lysidine synthetase</fullName>
    </alternativeName>
</protein>
<dbReference type="Proteomes" id="UP000260828">
    <property type="component" value="Unassembled WGS sequence"/>
</dbReference>
<dbReference type="SUPFAM" id="SSF82829">
    <property type="entry name" value="MesJ substrate recognition domain-like"/>
    <property type="match status" value="1"/>
</dbReference>
<evidence type="ECO:0000313" key="14">
    <source>
        <dbReference type="Proteomes" id="UP000196386"/>
    </source>
</evidence>
<reference evidence="14" key="2">
    <citation type="submission" date="2017-04" db="EMBL/GenBank/DDBJ databases">
        <title>Function of individual gut microbiota members based on whole genome sequencing of pure cultures obtained from chicken caecum.</title>
        <authorList>
            <person name="Medvecky M."/>
            <person name="Cejkova D."/>
            <person name="Polansky O."/>
            <person name="Karasova D."/>
            <person name="Kubasova T."/>
            <person name="Cizek A."/>
            <person name="Rychlik I."/>
        </authorList>
    </citation>
    <scope>NUCLEOTIDE SEQUENCE [LARGE SCALE GENOMIC DNA]</scope>
    <source>
        <strain evidence="14">An175</strain>
    </source>
</reference>
<dbReference type="SMART" id="SM00977">
    <property type="entry name" value="TilS_C"/>
    <property type="match status" value="1"/>
</dbReference>
<name>A0A174M9N7_9FIRM</name>
<reference evidence="10 13" key="1">
    <citation type="submission" date="2015-09" db="EMBL/GenBank/DDBJ databases">
        <authorList>
            <consortium name="Pathogen Informatics"/>
        </authorList>
    </citation>
    <scope>NUCLEOTIDE SEQUENCE [LARGE SCALE GENOMIC DNA]</scope>
    <source>
        <strain evidence="10 13">2789STDY5834939</strain>
    </source>
</reference>
<dbReference type="EMBL" id="CZBE01000002">
    <property type="protein sequence ID" value="CUP30750.1"/>
    <property type="molecule type" value="Genomic_DNA"/>
</dbReference>
<keyword evidence="4 8" id="KW-0819">tRNA processing</keyword>
<dbReference type="GO" id="GO:0006400">
    <property type="term" value="P:tRNA modification"/>
    <property type="evidence" value="ECO:0007669"/>
    <property type="project" value="UniProtKB-UniRule"/>
</dbReference>
<comment type="similarity">
    <text evidence="8">Belongs to the tRNA(Ile)-lysidine synthase family.</text>
</comment>
<dbReference type="InterPro" id="IPR012795">
    <property type="entry name" value="tRNA_Ile_lys_synt_N"/>
</dbReference>
<keyword evidence="6 8" id="KW-0067">ATP-binding</keyword>
<dbReference type="EMBL" id="QVME01000004">
    <property type="protein sequence ID" value="RGE67720.1"/>
    <property type="molecule type" value="Genomic_DNA"/>
</dbReference>
<evidence type="ECO:0000256" key="5">
    <source>
        <dbReference type="ARBA" id="ARBA00022741"/>
    </source>
</evidence>
<keyword evidence="5 8" id="KW-0547">Nucleotide-binding</keyword>
<reference evidence="11" key="3">
    <citation type="journal article" date="2018" name="BMC Genomics">
        <title>Whole genome sequencing and function prediction of 133 gut anaerobes isolated from chicken caecum in pure cultures.</title>
        <authorList>
            <person name="Medvecky M."/>
            <person name="Cejkova D."/>
            <person name="Polansky O."/>
            <person name="Karasova D."/>
            <person name="Kubasova T."/>
            <person name="Cizek A."/>
            <person name="Rychlik I."/>
        </authorList>
    </citation>
    <scope>NUCLEOTIDE SEQUENCE</scope>
    <source>
        <strain evidence="11">An175</strain>
    </source>
</reference>
<dbReference type="GO" id="GO:0032267">
    <property type="term" value="F:tRNA(Ile)-lysidine synthase activity"/>
    <property type="evidence" value="ECO:0007669"/>
    <property type="project" value="UniProtKB-EC"/>
</dbReference>
<comment type="subcellular location">
    <subcellularLocation>
        <location evidence="1 8">Cytoplasm</location>
    </subcellularLocation>
</comment>
<sequence length="467" mass="50303">MNHNARATIEEFSMLAQGDTVAAAVSGGADSVALLDFLCAQLDLGLTVRACHLNHCLRGEESDRDEQLVRTMCAQYGVALDVRRVDVRALAHTRGLSLETAAREARYAFFEEVARTHGCKIATAHTLSDAAETVVLNLARGTGIAGLCGIPPVRGDIVRPLIGCTRAQTEAYCAAHGLCYVTDSTNLTDSCTRNHIRHNILPQLFRVNPGALEAVGRMTAALRRDADYLSGAAREAGARAARGEGYDLGALRALHPALRARVIAALLEGGGAERSAQRIASIDAMLEGGRRRVMQVGPSLYVVADGGLLCLERRKKTPLEPIEPRLLRREAIDGARISLGDGKAVEFSVVNCADYEIFDNNGGRLLKNAADYDKIDNSIFLRSRQAGDRIQPAGRGCTKLLKKLYSEMGAADRERLCVLADENGVFFAEGVGVDERVRVDKATTHIMLIAFAHDGADGRMAPEEETA</sequence>
<dbReference type="Gene3D" id="1.20.59.20">
    <property type="match status" value="1"/>
</dbReference>
<dbReference type="Gene3D" id="3.40.50.620">
    <property type="entry name" value="HUPs"/>
    <property type="match status" value="1"/>
</dbReference>
<dbReference type="EC" id="6.3.4.19" evidence="8"/>
<organism evidence="10 13">
    <name type="scientific">Anaerotruncus colihominis</name>
    <dbReference type="NCBI Taxonomy" id="169435"/>
    <lineage>
        <taxon>Bacteria</taxon>
        <taxon>Bacillati</taxon>
        <taxon>Bacillota</taxon>
        <taxon>Clostridia</taxon>
        <taxon>Eubacteriales</taxon>
        <taxon>Oscillospiraceae</taxon>
        <taxon>Anaerotruncus</taxon>
    </lineage>
</organism>
<evidence type="ECO:0000313" key="12">
    <source>
        <dbReference type="EMBL" id="RGE67720.1"/>
    </source>
</evidence>
<dbReference type="GO" id="GO:0005737">
    <property type="term" value="C:cytoplasm"/>
    <property type="evidence" value="ECO:0007669"/>
    <property type="project" value="UniProtKB-SubCell"/>
</dbReference>
<evidence type="ECO:0000256" key="2">
    <source>
        <dbReference type="ARBA" id="ARBA00022490"/>
    </source>
</evidence>